<dbReference type="AlphaFoldDB" id="A0A917F739"/>
<dbReference type="GO" id="GO:0016705">
    <property type="term" value="F:oxidoreductase activity, acting on paired donors, with incorporation or reduction of molecular oxygen"/>
    <property type="evidence" value="ECO:0007669"/>
    <property type="project" value="InterPro"/>
</dbReference>
<dbReference type="InterPro" id="IPR050766">
    <property type="entry name" value="Bact_Lucif_Oxidored"/>
</dbReference>
<dbReference type="RefSeq" id="WP_188429950.1">
    <property type="nucleotide sequence ID" value="NZ_BAABKH010000001.1"/>
</dbReference>
<accession>A0A917F739</accession>
<dbReference type="Pfam" id="PF00296">
    <property type="entry name" value="Bac_luciferase"/>
    <property type="match status" value="1"/>
</dbReference>
<reference evidence="4" key="2">
    <citation type="submission" date="2020-09" db="EMBL/GenBank/DDBJ databases">
        <authorList>
            <person name="Sun Q."/>
            <person name="Zhou Y."/>
        </authorList>
    </citation>
    <scope>NUCLEOTIDE SEQUENCE</scope>
    <source>
        <strain evidence="4">CGMCC 1.12160</strain>
    </source>
</reference>
<dbReference type="CDD" id="cd00347">
    <property type="entry name" value="Flavin_utilizing_monoxygenases"/>
    <property type="match status" value="1"/>
</dbReference>
<protein>
    <submittedName>
        <fullName evidence="4">Oxidoreductase</fullName>
    </submittedName>
</protein>
<dbReference type="SUPFAM" id="SSF51679">
    <property type="entry name" value="Bacterial luciferase-like"/>
    <property type="match status" value="1"/>
</dbReference>
<evidence type="ECO:0000256" key="1">
    <source>
        <dbReference type="ARBA" id="ARBA00023002"/>
    </source>
</evidence>
<evidence type="ECO:0000259" key="3">
    <source>
        <dbReference type="Pfam" id="PF00296"/>
    </source>
</evidence>
<dbReference type="Proteomes" id="UP000605670">
    <property type="component" value="Unassembled WGS sequence"/>
</dbReference>
<dbReference type="PANTHER" id="PTHR30137">
    <property type="entry name" value="LUCIFERASE-LIKE MONOOXYGENASE"/>
    <property type="match status" value="1"/>
</dbReference>
<evidence type="ECO:0000313" key="5">
    <source>
        <dbReference type="Proteomes" id="UP000605670"/>
    </source>
</evidence>
<dbReference type="NCBIfam" id="TIGR03858">
    <property type="entry name" value="LLM_2I7G"/>
    <property type="match status" value="1"/>
</dbReference>
<evidence type="ECO:0000313" key="4">
    <source>
        <dbReference type="EMBL" id="GGF50310.1"/>
    </source>
</evidence>
<dbReference type="InterPro" id="IPR036661">
    <property type="entry name" value="Luciferase-like_sf"/>
</dbReference>
<dbReference type="InterPro" id="IPR011251">
    <property type="entry name" value="Luciferase-like_dom"/>
</dbReference>
<name>A0A917F739_9MICO</name>
<sequence length="343" mass="37486">MSVQLGLDTFGDMTLKDDGTPETGAQVIRNLVDQGVLADQVGVDFIGVGEHHRPDFAVSAPDVVLAGLATRTERIQLGTAVTVLSSDDPIRVFERFSTIDALSGGRAEVVLGRGSFTESFPLFGFDLRDYDTLFSEKLDLFSALLDEGPVSWEGTTRPPLVEQEVWPKTESGRLTAWIAVGGSPQSVVRAASYRIPLMLAIIGGPAQRFVPFADLYRRVLEEAGAPQLPVAVHSPGHVAETDELAREQLFPHFKANRDRIGAERGWGPVRLEDYHSEITHGSLYVGSPETVAQKIAATVRALKLDRFDLKYANGPMPHSQLMRSIELYGTQVVPRVRELLAEG</sequence>
<keyword evidence="5" id="KW-1185">Reference proteome</keyword>
<dbReference type="InterPro" id="IPR022290">
    <property type="entry name" value="LLM_Atu2307-like"/>
</dbReference>
<dbReference type="GO" id="GO:0005829">
    <property type="term" value="C:cytosol"/>
    <property type="evidence" value="ECO:0007669"/>
    <property type="project" value="TreeGrafter"/>
</dbReference>
<reference evidence="4" key="1">
    <citation type="journal article" date="2014" name="Int. J. Syst. Evol. Microbiol.">
        <title>Complete genome sequence of Corynebacterium casei LMG S-19264T (=DSM 44701T), isolated from a smear-ripened cheese.</title>
        <authorList>
            <consortium name="US DOE Joint Genome Institute (JGI-PGF)"/>
            <person name="Walter F."/>
            <person name="Albersmeier A."/>
            <person name="Kalinowski J."/>
            <person name="Ruckert C."/>
        </authorList>
    </citation>
    <scope>NUCLEOTIDE SEQUENCE</scope>
    <source>
        <strain evidence="4">CGMCC 1.12160</strain>
    </source>
</reference>
<dbReference type="PANTHER" id="PTHR30137:SF8">
    <property type="entry name" value="BLR5498 PROTEIN"/>
    <property type="match status" value="1"/>
</dbReference>
<comment type="caution">
    <text evidence="4">The sequence shown here is derived from an EMBL/GenBank/DDBJ whole genome shotgun (WGS) entry which is preliminary data.</text>
</comment>
<evidence type="ECO:0000256" key="2">
    <source>
        <dbReference type="ARBA" id="ARBA00023033"/>
    </source>
</evidence>
<proteinExistence type="predicted"/>
<gene>
    <name evidence="4" type="ORF">GCM10011366_17730</name>
</gene>
<feature type="domain" description="Luciferase-like" evidence="3">
    <location>
        <begin position="19"/>
        <end position="300"/>
    </location>
</feature>
<keyword evidence="1" id="KW-0560">Oxidoreductase</keyword>
<dbReference type="Gene3D" id="3.20.20.30">
    <property type="entry name" value="Luciferase-like domain"/>
    <property type="match status" value="1"/>
</dbReference>
<dbReference type="EMBL" id="BMEM01000002">
    <property type="protein sequence ID" value="GGF50310.1"/>
    <property type="molecule type" value="Genomic_DNA"/>
</dbReference>
<organism evidence="4 5">
    <name type="scientific">Ornithinimicrobium tianjinense</name>
    <dbReference type="NCBI Taxonomy" id="1195761"/>
    <lineage>
        <taxon>Bacteria</taxon>
        <taxon>Bacillati</taxon>
        <taxon>Actinomycetota</taxon>
        <taxon>Actinomycetes</taxon>
        <taxon>Micrococcales</taxon>
        <taxon>Ornithinimicrobiaceae</taxon>
        <taxon>Ornithinimicrobium</taxon>
    </lineage>
</organism>
<keyword evidence="2" id="KW-0503">Monooxygenase</keyword>
<dbReference type="GO" id="GO:0004497">
    <property type="term" value="F:monooxygenase activity"/>
    <property type="evidence" value="ECO:0007669"/>
    <property type="project" value="UniProtKB-KW"/>
</dbReference>